<dbReference type="EMBL" id="DSVQ01000012">
    <property type="protein sequence ID" value="HGT38990.1"/>
    <property type="molecule type" value="Genomic_DNA"/>
</dbReference>
<dbReference type="GO" id="GO:0140359">
    <property type="term" value="F:ABC-type transporter activity"/>
    <property type="evidence" value="ECO:0007669"/>
    <property type="project" value="InterPro"/>
</dbReference>
<dbReference type="Pfam" id="PF12698">
    <property type="entry name" value="ABC2_membrane_3"/>
    <property type="match status" value="1"/>
</dbReference>
<feature type="transmembrane region" description="Helical" evidence="5">
    <location>
        <begin position="231"/>
        <end position="251"/>
    </location>
</feature>
<organism evidence="7">
    <name type="scientific">Schlesneria paludicola</name>
    <dbReference type="NCBI Taxonomy" id="360056"/>
    <lineage>
        <taxon>Bacteria</taxon>
        <taxon>Pseudomonadati</taxon>
        <taxon>Planctomycetota</taxon>
        <taxon>Planctomycetia</taxon>
        <taxon>Planctomycetales</taxon>
        <taxon>Planctomycetaceae</taxon>
        <taxon>Schlesneria</taxon>
    </lineage>
</organism>
<evidence type="ECO:0000256" key="1">
    <source>
        <dbReference type="ARBA" id="ARBA00004141"/>
    </source>
</evidence>
<dbReference type="GO" id="GO:0016020">
    <property type="term" value="C:membrane"/>
    <property type="evidence" value="ECO:0007669"/>
    <property type="project" value="UniProtKB-SubCell"/>
</dbReference>
<feature type="domain" description="ABC-2 type transporter transmembrane" evidence="6">
    <location>
        <begin position="62"/>
        <end position="250"/>
    </location>
</feature>
<evidence type="ECO:0000256" key="2">
    <source>
        <dbReference type="ARBA" id="ARBA00022692"/>
    </source>
</evidence>
<feature type="transmembrane region" description="Helical" evidence="5">
    <location>
        <begin position="175"/>
        <end position="196"/>
    </location>
</feature>
<proteinExistence type="predicted"/>
<protein>
    <submittedName>
        <fullName evidence="7">ABC transporter permease</fullName>
    </submittedName>
</protein>
<comment type="subcellular location">
    <subcellularLocation>
        <location evidence="1">Membrane</location>
        <topology evidence="1">Multi-pass membrane protein</topology>
    </subcellularLocation>
</comment>
<sequence>MLAGPLFVREALTAPRQLKHYLFRGGFLGAQFVLLYTTAQVTFGFQLVRNVSEIARFGELAFQILALVQLLLVMFFSVLFAAGSVAQEKDRRTLVLLLMTDLTDSELVLGKLCASLLAPVTLMAVSAPVFLFVYWLGGVMLPQIGWVLGVCLAAAVSAGAWGTLVAFWREKTFQTLAICLIGVVLWLSVVEGLVAVTQADAVLRWIGPLNPIRSVLTILNPLNVPEWPHRALTAVVELSLLAAVLVLATVWRLRVWNPSRAVTEARKLAEAETERTRPPRVVWNAPVLWREMRTRAYGRKVAVIKGAYLLLAALAVLFLARLPSDTEMVLGMVTPAGAAFAVLSLLALLLVNTQAVTSLTSERDANTLELLLVTELTAKEFVGGKLGGIFYNTKEVIAAPLAFVVWQAAAGHLAWEHLLYLLVGLAVLVFFSAMLGLHFGLTYGSSRQAIANSLATMFFLFVGIFILMLLIVQARSSFAVQLPSFLVFILGGSLGLGAILTHRNPSPALWLSSAVLPFCTFYAITSFLLGQTLGVCLFISAAYGFTAIAMLVPAVSEFDVALGRSTLDQG</sequence>
<keyword evidence="4 5" id="KW-0472">Membrane</keyword>
<feature type="transmembrane region" description="Helical" evidence="5">
    <location>
        <begin position="328"/>
        <end position="351"/>
    </location>
</feature>
<dbReference type="InterPro" id="IPR013525">
    <property type="entry name" value="ABC2_TM"/>
</dbReference>
<evidence type="ECO:0000256" key="3">
    <source>
        <dbReference type="ARBA" id="ARBA00022989"/>
    </source>
</evidence>
<evidence type="ECO:0000256" key="4">
    <source>
        <dbReference type="ARBA" id="ARBA00023136"/>
    </source>
</evidence>
<feature type="transmembrane region" description="Helical" evidence="5">
    <location>
        <begin position="453"/>
        <end position="472"/>
    </location>
</feature>
<dbReference type="PANTHER" id="PTHR43471">
    <property type="entry name" value="ABC TRANSPORTER PERMEASE"/>
    <property type="match status" value="1"/>
</dbReference>
<keyword evidence="3 5" id="KW-1133">Transmembrane helix</keyword>
<feature type="transmembrane region" description="Helical" evidence="5">
    <location>
        <begin position="508"/>
        <end position="529"/>
    </location>
</feature>
<evidence type="ECO:0000259" key="6">
    <source>
        <dbReference type="Pfam" id="PF12698"/>
    </source>
</evidence>
<dbReference type="AlphaFoldDB" id="A0A7C4QUU9"/>
<accession>A0A7C4QUU9</accession>
<feature type="transmembrane region" description="Helical" evidence="5">
    <location>
        <begin position="478"/>
        <end position="501"/>
    </location>
</feature>
<comment type="caution">
    <text evidence="7">The sequence shown here is derived from an EMBL/GenBank/DDBJ whole genome shotgun (WGS) entry which is preliminary data.</text>
</comment>
<evidence type="ECO:0000256" key="5">
    <source>
        <dbReference type="SAM" id="Phobius"/>
    </source>
</evidence>
<name>A0A7C4QUU9_9PLAN</name>
<dbReference type="PANTHER" id="PTHR43471:SF12">
    <property type="entry name" value="HYPOTHETICAL MEMBRANE PROTEIN, CONSERVED"/>
    <property type="match status" value="1"/>
</dbReference>
<feature type="transmembrane region" description="Helical" evidence="5">
    <location>
        <begin position="21"/>
        <end position="48"/>
    </location>
</feature>
<feature type="transmembrane region" description="Helical" evidence="5">
    <location>
        <begin position="60"/>
        <end position="86"/>
    </location>
</feature>
<feature type="transmembrane region" description="Helical" evidence="5">
    <location>
        <begin position="302"/>
        <end position="322"/>
    </location>
</feature>
<keyword evidence="2 5" id="KW-0812">Transmembrane</keyword>
<evidence type="ECO:0000313" key="7">
    <source>
        <dbReference type="EMBL" id="HGT38990.1"/>
    </source>
</evidence>
<feature type="transmembrane region" description="Helical" evidence="5">
    <location>
        <begin position="107"/>
        <end position="137"/>
    </location>
</feature>
<feature type="transmembrane region" description="Helical" evidence="5">
    <location>
        <begin position="535"/>
        <end position="555"/>
    </location>
</feature>
<feature type="transmembrane region" description="Helical" evidence="5">
    <location>
        <begin position="421"/>
        <end position="441"/>
    </location>
</feature>
<gene>
    <name evidence="7" type="ORF">ENS64_06965</name>
</gene>
<feature type="transmembrane region" description="Helical" evidence="5">
    <location>
        <begin position="143"/>
        <end position="168"/>
    </location>
</feature>
<reference evidence="7" key="1">
    <citation type="journal article" date="2020" name="mSystems">
        <title>Genome- and Community-Level Interaction Insights into Carbon Utilization and Element Cycling Functions of Hydrothermarchaeota in Hydrothermal Sediment.</title>
        <authorList>
            <person name="Zhou Z."/>
            <person name="Liu Y."/>
            <person name="Xu W."/>
            <person name="Pan J."/>
            <person name="Luo Z.H."/>
            <person name="Li M."/>
        </authorList>
    </citation>
    <scope>NUCLEOTIDE SEQUENCE [LARGE SCALE GENOMIC DNA]</scope>
    <source>
        <strain evidence="7">SpSt-508</strain>
    </source>
</reference>